<feature type="domain" description="SHOCT" evidence="3">
    <location>
        <begin position="82"/>
        <end position="108"/>
    </location>
</feature>
<feature type="transmembrane region" description="Helical" evidence="2">
    <location>
        <begin position="12"/>
        <end position="32"/>
    </location>
</feature>
<evidence type="ECO:0000313" key="5">
    <source>
        <dbReference type="Proteomes" id="UP001595925"/>
    </source>
</evidence>
<feature type="transmembrane region" description="Helical" evidence="2">
    <location>
        <begin position="38"/>
        <end position="57"/>
    </location>
</feature>
<protein>
    <submittedName>
        <fullName evidence="4">SHOCT domain-containing protein</fullName>
    </submittedName>
</protein>
<name>A0ABD5QLI0_9EURY</name>
<dbReference type="InterPro" id="IPR018649">
    <property type="entry name" value="SHOCT"/>
</dbReference>
<evidence type="ECO:0000313" key="4">
    <source>
        <dbReference type="EMBL" id="MFC4989889.1"/>
    </source>
</evidence>
<feature type="compositionally biased region" description="Basic and acidic residues" evidence="1">
    <location>
        <begin position="128"/>
        <end position="145"/>
    </location>
</feature>
<accession>A0ABD5QLI0</accession>
<evidence type="ECO:0000259" key="3">
    <source>
        <dbReference type="Pfam" id="PF09851"/>
    </source>
</evidence>
<sequence>MGDRERLREFVADDLWLLIGIVTFGLISLAGMAGLGGLAGALSIVGWFVLAPIFLFWGEEIAEILFEDEEPSMSATSEREDDAIDELKRRYAAGEIDDAEFEARLERLVAVEDLPEDLFADGSSRTDSIGDRSTEPGSREPERER</sequence>
<keyword evidence="2" id="KW-1133">Transmembrane helix</keyword>
<keyword evidence="2" id="KW-0812">Transmembrane</keyword>
<keyword evidence="2" id="KW-0472">Membrane</keyword>
<dbReference type="Pfam" id="PF09851">
    <property type="entry name" value="SHOCT"/>
    <property type="match status" value="1"/>
</dbReference>
<dbReference type="RefSeq" id="WP_224828653.1">
    <property type="nucleotide sequence ID" value="NZ_JAIVEF010000008.1"/>
</dbReference>
<reference evidence="4 5" key="1">
    <citation type="journal article" date="2019" name="Int. J. Syst. Evol. Microbiol.">
        <title>The Global Catalogue of Microorganisms (GCM) 10K type strain sequencing project: providing services to taxonomists for standard genome sequencing and annotation.</title>
        <authorList>
            <consortium name="The Broad Institute Genomics Platform"/>
            <consortium name="The Broad Institute Genome Sequencing Center for Infectious Disease"/>
            <person name="Wu L."/>
            <person name="Ma J."/>
        </authorList>
    </citation>
    <scope>NUCLEOTIDE SEQUENCE [LARGE SCALE GENOMIC DNA]</scope>
    <source>
        <strain evidence="4 5">CGMCC 1.15824</strain>
    </source>
</reference>
<evidence type="ECO:0000256" key="2">
    <source>
        <dbReference type="SAM" id="Phobius"/>
    </source>
</evidence>
<evidence type="ECO:0000256" key="1">
    <source>
        <dbReference type="SAM" id="MobiDB-lite"/>
    </source>
</evidence>
<keyword evidence="5" id="KW-1185">Reference proteome</keyword>
<dbReference type="Proteomes" id="UP001595925">
    <property type="component" value="Unassembled WGS sequence"/>
</dbReference>
<comment type="caution">
    <text evidence="4">The sequence shown here is derived from an EMBL/GenBank/DDBJ whole genome shotgun (WGS) entry which is preliminary data.</text>
</comment>
<organism evidence="4 5">
    <name type="scientific">Saliphagus infecundisoli</name>
    <dbReference type="NCBI Taxonomy" id="1849069"/>
    <lineage>
        <taxon>Archaea</taxon>
        <taxon>Methanobacteriati</taxon>
        <taxon>Methanobacteriota</taxon>
        <taxon>Stenosarchaea group</taxon>
        <taxon>Halobacteria</taxon>
        <taxon>Halobacteriales</taxon>
        <taxon>Natrialbaceae</taxon>
        <taxon>Saliphagus</taxon>
    </lineage>
</organism>
<dbReference type="AlphaFoldDB" id="A0ABD5QLI0"/>
<proteinExistence type="predicted"/>
<dbReference type="EMBL" id="JBHSJG010000055">
    <property type="protein sequence ID" value="MFC4989889.1"/>
    <property type="molecule type" value="Genomic_DNA"/>
</dbReference>
<gene>
    <name evidence="4" type="ORF">ACFPFO_19405</name>
</gene>
<feature type="region of interest" description="Disordered" evidence="1">
    <location>
        <begin position="119"/>
        <end position="145"/>
    </location>
</feature>